<dbReference type="Pfam" id="PF08244">
    <property type="entry name" value="Glyco_hydro_32C"/>
    <property type="match status" value="1"/>
</dbReference>
<dbReference type="Pfam" id="PF00251">
    <property type="entry name" value="Glyco_hydro_32N"/>
    <property type="match status" value="1"/>
</dbReference>
<dbReference type="AlphaFoldDB" id="C9S280"/>
<evidence type="ECO:0000256" key="3">
    <source>
        <dbReference type="ARBA" id="ARBA00023295"/>
    </source>
</evidence>
<evidence type="ECO:0000256" key="2">
    <source>
        <dbReference type="ARBA" id="ARBA00022801"/>
    </source>
</evidence>
<evidence type="ECO:0000313" key="8">
    <source>
        <dbReference type="EMBL" id="CBH09256.1"/>
    </source>
</evidence>
<feature type="domain" description="Glycosyl hydrolase family 32 C-terminal" evidence="7">
    <location>
        <begin position="393"/>
        <end position="456"/>
    </location>
</feature>
<dbReference type="InterPro" id="IPR013320">
    <property type="entry name" value="ConA-like_dom_sf"/>
</dbReference>
<dbReference type="GO" id="GO:0005975">
    <property type="term" value="P:carbohydrate metabolic process"/>
    <property type="evidence" value="ECO:0007669"/>
    <property type="project" value="InterPro"/>
</dbReference>
<proteinExistence type="inferred from homology"/>
<comment type="catalytic activity">
    <reaction evidence="4">
        <text>Hydrolysis of terminal non-reducing beta-D-fructofuranoside residues in beta-D-fructofuranosides.</text>
        <dbReference type="EC" id="3.2.1.26"/>
    </reaction>
</comment>
<dbReference type="EMBL" id="CU367882">
    <property type="protein sequence ID" value="CBH09256.1"/>
    <property type="molecule type" value="Genomic_DNA"/>
</dbReference>
<protein>
    <recommendedName>
        <fullName evidence="4">Sucrose-6-phosphate hydrolase</fullName>
        <ecNumber evidence="4">3.2.1.26</ecNumber>
    </recommendedName>
</protein>
<evidence type="ECO:0000256" key="4">
    <source>
        <dbReference type="RuleBase" id="RU362110"/>
    </source>
</evidence>
<dbReference type="PANTHER" id="PTHR43101:SF1">
    <property type="entry name" value="BETA-FRUCTOSIDASE"/>
    <property type="match status" value="1"/>
</dbReference>
<dbReference type="InterPro" id="IPR013189">
    <property type="entry name" value="Glyco_hydro_32_C"/>
</dbReference>
<evidence type="ECO:0000259" key="6">
    <source>
        <dbReference type="Pfam" id="PF00251"/>
    </source>
</evidence>
<dbReference type="InterPro" id="IPR001362">
    <property type="entry name" value="Glyco_hydro_32"/>
</dbReference>
<keyword evidence="2 4" id="KW-0378">Hydrolase</keyword>
<evidence type="ECO:0000259" key="7">
    <source>
        <dbReference type="Pfam" id="PF08244"/>
    </source>
</evidence>
<name>C9S280_HELME</name>
<dbReference type="InterPro" id="IPR013148">
    <property type="entry name" value="Glyco_hydro_32_N"/>
</dbReference>
<gene>
    <name evidence="8" type="primary">HM00019</name>
</gene>
<dbReference type="NCBIfam" id="TIGR01322">
    <property type="entry name" value="scrB_fam"/>
    <property type="match status" value="1"/>
</dbReference>
<keyword evidence="5" id="KW-0732">Signal</keyword>
<dbReference type="SMART" id="SM00640">
    <property type="entry name" value="Glyco_32"/>
    <property type="match status" value="1"/>
</dbReference>
<dbReference type="InterPro" id="IPR006232">
    <property type="entry name" value="Suc6P_hydrolase"/>
</dbReference>
<keyword evidence="3 4" id="KW-0326">Glycosidase</keyword>
<reference evidence="8" key="2">
    <citation type="journal article" name="Mol. Ecol.">
        <title>Characterization of a hotspot for mimicry: Assembly of a butterfly wing transcriptome to genomic sequence at the HmYb/Sb locus.</title>
        <authorList>
            <person name="Ferguson L."/>
            <person name="Fai Lee S."/>
            <person name="Chamberlain N."/>
            <person name="Nadeau N."/>
            <person name="Joron M."/>
            <person name="Baxter S."/>
            <person name="Wilkinson P."/>
            <person name="Papanicolaou A."/>
            <person name="Kumar S."/>
            <person name="Thuan-Jin Clark R."/>
            <person name="Davidson C."/>
            <person name="Glithero R."/>
            <person name="Beasley H."/>
            <person name="Vogel H."/>
            <person name="Ffrench-Constant R."/>
            <person name="Jiggins C."/>
        </authorList>
    </citation>
    <scope>NUCLEOTIDE SEQUENCE</scope>
</reference>
<sequence length="497" mass="57764">MDHIRITVAVAFLFILGVVAQHNNLLRKRYRPIYHITAPEGWISNPTGFTFYKRQYHIFYQYHSYNGAWGHMNWGHAVSKNLVDWMHYPSALLPNDYYDRHGCFAGSAIVNRNFLLLFYTGRILSEKESYETQNVAVSGDGVFFQKYLYNPVLRQSPNGIGEFRNPKVWRFGRRWYMIVGNTSTKRHGQLLLYTSEDLFSWNFNNTLVTSYGDMGYIWENPDLFELDGMHVLIISVQGMELDGWRFRNLCQTGYVIGHFNHYKGRFDDIEVSSATFNQLDYGHDFYGAKSMIATDGRRILIAWLGMWESELKESTFGWASMLTIVRELRLNENGVLLMSPIREMEELRGELLEDAWYSPGETFPAESKSFELIVNSTSIYFDVGLVFEWKLGRFTIGYSAEHGYVSIDRGGIDGIRRAYWSPVSHVYMRIFVDFSSIEVFCGNGEVVFSSRIYPKTIRVRVVGNSQLYISQYKIRRSIGFDSELVQRLNLAINPYQS</sequence>
<feature type="domain" description="Glycosyl hydrolase family 32 N-terminal" evidence="6">
    <location>
        <begin position="35"/>
        <end position="340"/>
    </location>
</feature>
<dbReference type="SUPFAM" id="SSF75005">
    <property type="entry name" value="Arabinanase/levansucrase/invertase"/>
    <property type="match status" value="1"/>
</dbReference>
<evidence type="ECO:0000256" key="1">
    <source>
        <dbReference type="ARBA" id="ARBA00009902"/>
    </source>
</evidence>
<organism evidence="8">
    <name type="scientific">Heliconius melpomene</name>
    <name type="common">Postman butterfly</name>
    <dbReference type="NCBI Taxonomy" id="34740"/>
    <lineage>
        <taxon>Eukaryota</taxon>
        <taxon>Metazoa</taxon>
        <taxon>Ecdysozoa</taxon>
        <taxon>Arthropoda</taxon>
        <taxon>Hexapoda</taxon>
        <taxon>Insecta</taxon>
        <taxon>Pterygota</taxon>
        <taxon>Neoptera</taxon>
        <taxon>Endopterygota</taxon>
        <taxon>Lepidoptera</taxon>
        <taxon>Glossata</taxon>
        <taxon>Ditrysia</taxon>
        <taxon>Papilionoidea</taxon>
        <taxon>Nymphalidae</taxon>
        <taxon>Heliconiinae</taxon>
        <taxon>Heliconiini</taxon>
        <taxon>Heliconius</taxon>
    </lineage>
</organism>
<dbReference type="Gene3D" id="2.60.120.560">
    <property type="entry name" value="Exo-inulinase, domain 1"/>
    <property type="match status" value="1"/>
</dbReference>
<dbReference type="CAZy" id="GH32">
    <property type="family name" value="Glycoside Hydrolase Family 32"/>
</dbReference>
<dbReference type="PANTHER" id="PTHR43101">
    <property type="entry name" value="BETA-FRUCTOSIDASE"/>
    <property type="match status" value="1"/>
</dbReference>
<dbReference type="CDD" id="cd08996">
    <property type="entry name" value="GH32_FFase"/>
    <property type="match status" value="1"/>
</dbReference>
<feature type="signal peptide" evidence="5">
    <location>
        <begin position="1"/>
        <end position="20"/>
    </location>
</feature>
<dbReference type="GO" id="GO:0005737">
    <property type="term" value="C:cytoplasm"/>
    <property type="evidence" value="ECO:0007669"/>
    <property type="project" value="InterPro"/>
</dbReference>
<dbReference type="EC" id="3.2.1.26" evidence="4"/>
<dbReference type="SUPFAM" id="SSF49899">
    <property type="entry name" value="Concanavalin A-like lectins/glucanases"/>
    <property type="match status" value="1"/>
</dbReference>
<evidence type="ECO:0000256" key="5">
    <source>
        <dbReference type="SAM" id="SignalP"/>
    </source>
</evidence>
<accession>C9S280</accession>
<feature type="chain" id="PRO_5003001535" description="Sucrose-6-phosphate hydrolase" evidence="5">
    <location>
        <begin position="21"/>
        <end position="497"/>
    </location>
</feature>
<dbReference type="GO" id="GO:0004564">
    <property type="term" value="F:beta-fructofuranosidase activity"/>
    <property type="evidence" value="ECO:0007669"/>
    <property type="project" value="UniProtKB-EC"/>
</dbReference>
<dbReference type="InterPro" id="IPR051214">
    <property type="entry name" value="GH32_Enzymes"/>
</dbReference>
<dbReference type="InterPro" id="IPR023296">
    <property type="entry name" value="Glyco_hydro_beta-prop_sf"/>
</dbReference>
<reference evidence="8" key="1">
    <citation type="submission" date="2008-11" db="EMBL/GenBank/DDBJ databases">
        <authorList>
            <person name="Beasley H."/>
        </authorList>
    </citation>
    <scope>NUCLEOTIDE SEQUENCE</scope>
</reference>
<dbReference type="Gene3D" id="2.115.10.20">
    <property type="entry name" value="Glycosyl hydrolase domain, family 43"/>
    <property type="match status" value="1"/>
</dbReference>
<comment type="similarity">
    <text evidence="1 4">Belongs to the glycosyl hydrolase 32 family.</text>
</comment>